<evidence type="ECO:0000256" key="2">
    <source>
        <dbReference type="ARBA" id="ARBA00009463"/>
    </source>
</evidence>
<accession>A0A5C4QLE1</accession>
<dbReference type="InterPro" id="IPR006108">
    <property type="entry name" value="3HC_DH_C"/>
</dbReference>
<dbReference type="InterPro" id="IPR006176">
    <property type="entry name" value="3-OHacyl-CoA_DH_NAD-bd"/>
</dbReference>
<dbReference type="InterPro" id="IPR008927">
    <property type="entry name" value="6-PGluconate_DH-like_C_sf"/>
</dbReference>
<feature type="site" description="Important for catalytic activity" evidence="4">
    <location>
        <position position="142"/>
    </location>
</feature>
<dbReference type="InterPro" id="IPR022694">
    <property type="entry name" value="3-OHacyl-CoA_DH"/>
</dbReference>
<dbReference type="Proteomes" id="UP000306145">
    <property type="component" value="Unassembled WGS sequence"/>
</dbReference>
<dbReference type="OrthoDB" id="3229174at2"/>
<comment type="pathway">
    <text evidence="1">Lipid metabolism; butanoate metabolism.</text>
</comment>
<dbReference type="InterPro" id="IPR013328">
    <property type="entry name" value="6PGD_dom2"/>
</dbReference>
<dbReference type="GO" id="GO:0070403">
    <property type="term" value="F:NAD+ binding"/>
    <property type="evidence" value="ECO:0007669"/>
    <property type="project" value="InterPro"/>
</dbReference>
<dbReference type="EMBL" id="VDFY01000168">
    <property type="protein sequence ID" value="TNH27634.1"/>
    <property type="molecule type" value="Genomic_DNA"/>
</dbReference>
<dbReference type="GO" id="GO:0008691">
    <property type="term" value="F:3-hydroxybutyryl-CoA dehydrogenase activity"/>
    <property type="evidence" value="ECO:0007669"/>
    <property type="project" value="TreeGrafter"/>
</dbReference>
<dbReference type="FunFam" id="3.40.50.720:FF:000009">
    <property type="entry name" value="Fatty oxidation complex, alpha subunit"/>
    <property type="match status" value="1"/>
</dbReference>
<keyword evidence="8" id="KW-1185">Reference proteome</keyword>
<dbReference type="PANTHER" id="PTHR48075:SF9">
    <property type="entry name" value="3-HYDROXYBUTYRYL-COA DEHYDROGENASE"/>
    <property type="match status" value="1"/>
</dbReference>
<dbReference type="InterPro" id="IPR036291">
    <property type="entry name" value="NAD(P)-bd_dom_sf"/>
</dbReference>
<comment type="similarity">
    <text evidence="2">Belongs to the 3-hydroxyacyl-CoA dehydrogenase family.</text>
</comment>
<dbReference type="NCBIfam" id="NF005875">
    <property type="entry name" value="PRK07819.1"/>
    <property type="match status" value="1"/>
</dbReference>
<dbReference type="SUPFAM" id="SSF51735">
    <property type="entry name" value="NAD(P)-binding Rossmann-fold domains"/>
    <property type="match status" value="1"/>
</dbReference>
<organism evidence="7 8">
    <name type="scientific">Micromonospora orduensis</name>
    <dbReference type="NCBI Taxonomy" id="1420891"/>
    <lineage>
        <taxon>Bacteria</taxon>
        <taxon>Bacillati</taxon>
        <taxon>Actinomycetota</taxon>
        <taxon>Actinomycetes</taxon>
        <taxon>Micromonosporales</taxon>
        <taxon>Micromonosporaceae</taxon>
        <taxon>Micromonospora</taxon>
    </lineage>
</organism>
<comment type="caution">
    <text evidence="7">The sequence shown here is derived from an EMBL/GenBank/DDBJ whole genome shotgun (WGS) entry which is preliminary data.</text>
</comment>
<reference evidence="7 8" key="1">
    <citation type="submission" date="2019-06" db="EMBL/GenBank/DDBJ databases">
        <title>Micromonospora ordensis sp. nov., isolated from deep marine sediment.</title>
        <authorList>
            <person name="Veyisoglu A."/>
            <person name="Carro L."/>
            <person name="Klenk H.-P."/>
            <person name="Sahin N."/>
        </authorList>
    </citation>
    <scope>NUCLEOTIDE SEQUENCE [LARGE SCALE GENOMIC DNA]</scope>
    <source>
        <strain evidence="7 8">S2509</strain>
    </source>
</reference>
<evidence type="ECO:0000256" key="3">
    <source>
        <dbReference type="ARBA" id="ARBA00023002"/>
    </source>
</evidence>
<dbReference type="SUPFAM" id="SSF48179">
    <property type="entry name" value="6-phosphogluconate dehydrogenase C-terminal domain-like"/>
    <property type="match status" value="1"/>
</dbReference>
<evidence type="ECO:0000313" key="8">
    <source>
        <dbReference type="Proteomes" id="UP000306145"/>
    </source>
</evidence>
<evidence type="ECO:0000259" key="6">
    <source>
        <dbReference type="Pfam" id="PF02737"/>
    </source>
</evidence>
<evidence type="ECO:0000256" key="1">
    <source>
        <dbReference type="ARBA" id="ARBA00005086"/>
    </source>
</evidence>
<dbReference type="Pfam" id="PF00725">
    <property type="entry name" value="3HCDH"/>
    <property type="match status" value="1"/>
</dbReference>
<protein>
    <submittedName>
        <fullName evidence="7">3-hydroxybutyryl-CoA dehydrogenase</fullName>
    </submittedName>
</protein>
<feature type="domain" description="3-hydroxyacyl-CoA dehydrogenase NAD binding" evidence="6">
    <location>
        <begin position="6"/>
        <end position="186"/>
    </location>
</feature>
<dbReference type="PIRSF" id="PIRSF000105">
    <property type="entry name" value="HCDH"/>
    <property type="match status" value="1"/>
</dbReference>
<evidence type="ECO:0000313" key="7">
    <source>
        <dbReference type="EMBL" id="TNH27634.1"/>
    </source>
</evidence>
<feature type="domain" description="3-hydroxyacyl-CoA dehydrogenase C-terminal" evidence="5">
    <location>
        <begin position="189"/>
        <end position="282"/>
    </location>
</feature>
<sequence length="286" mass="30196">MNSIRKVGVVGCGVMGTGIAEACAVAGLDVRVVTSSPLSVPTARERLSRAVDRRVRKGKLDSARRDDILDAITVSAQLDCLADRDLVVEAVTERESAKMEVFAALNKIVANPDAVLASNTSSIPVGRLARATDRPERVLGVHFFNPVAAMPLVELVGALRTDPETISLVERFATGVLGKQVIRVGDRAGFVVNALLVPYLLNAIRMLEAGYASAQDIDRAMTLGCGHPMGPLALVDLIGLDTVAAIAAALHEEFGEPSYAPPPLLRRMVEAGWTGGKAGRGFHSPS</sequence>
<evidence type="ECO:0000259" key="5">
    <source>
        <dbReference type="Pfam" id="PF00725"/>
    </source>
</evidence>
<proteinExistence type="inferred from homology"/>
<dbReference type="RefSeq" id="WP_139585468.1">
    <property type="nucleotide sequence ID" value="NZ_VDFY01000168.1"/>
</dbReference>
<dbReference type="GO" id="GO:0006635">
    <property type="term" value="P:fatty acid beta-oxidation"/>
    <property type="evidence" value="ECO:0007669"/>
    <property type="project" value="TreeGrafter"/>
</dbReference>
<dbReference type="Gene3D" id="3.40.50.720">
    <property type="entry name" value="NAD(P)-binding Rossmann-like Domain"/>
    <property type="match status" value="1"/>
</dbReference>
<dbReference type="PANTHER" id="PTHR48075">
    <property type="entry name" value="3-HYDROXYACYL-COA DEHYDROGENASE FAMILY PROTEIN"/>
    <property type="match status" value="1"/>
</dbReference>
<gene>
    <name evidence="7" type="ORF">FHG89_17575</name>
</gene>
<evidence type="ECO:0000256" key="4">
    <source>
        <dbReference type="PIRSR" id="PIRSR000105-1"/>
    </source>
</evidence>
<name>A0A5C4QLE1_9ACTN</name>
<dbReference type="Pfam" id="PF02737">
    <property type="entry name" value="3HCDH_N"/>
    <property type="match status" value="1"/>
</dbReference>
<dbReference type="AlphaFoldDB" id="A0A5C4QLE1"/>
<dbReference type="Gene3D" id="1.10.1040.10">
    <property type="entry name" value="N-(1-d-carboxylethyl)-l-norvaline Dehydrogenase, domain 2"/>
    <property type="match status" value="1"/>
</dbReference>
<keyword evidence="3" id="KW-0560">Oxidoreductase</keyword>